<reference evidence="8 9" key="1">
    <citation type="journal article" date="2012" name="J. Bacteriol.">
        <title>Genome Sequence of the Pattern-Forming Social Bacterium Paenibacillus dendritiformis C454 Chiral Morphotype.</title>
        <authorList>
            <person name="Sirota-Madi A."/>
            <person name="Olender T."/>
            <person name="Helman Y."/>
            <person name="Brainis I."/>
            <person name="Finkelshtein A."/>
            <person name="Roth D."/>
            <person name="Hagai E."/>
            <person name="Leshkowitz D."/>
            <person name="Brodsky L."/>
            <person name="Galatenko V."/>
            <person name="Nikolaev V."/>
            <person name="Gutnick D.L."/>
            <person name="Lancet D."/>
            <person name="Ben-Jacob E."/>
        </authorList>
    </citation>
    <scope>NUCLEOTIDE SEQUENCE [LARGE SCALE GENOMIC DNA]</scope>
    <source>
        <strain evidence="8 9">C454</strain>
    </source>
</reference>
<evidence type="ECO:0000313" key="8">
    <source>
        <dbReference type="EMBL" id="EHQ63670.1"/>
    </source>
</evidence>
<comment type="similarity">
    <text evidence="1 7">Belongs to the peptidase S14 family.</text>
</comment>
<keyword evidence="3" id="KW-0645">Protease</keyword>
<evidence type="ECO:0000313" key="9">
    <source>
        <dbReference type="Proteomes" id="UP000003900"/>
    </source>
</evidence>
<dbReference type="GO" id="GO:0006515">
    <property type="term" value="P:protein quality control for misfolded or incompletely synthesized proteins"/>
    <property type="evidence" value="ECO:0007669"/>
    <property type="project" value="TreeGrafter"/>
</dbReference>
<evidence type="ECO:0000256" key="7">
    <source>
        <dbReference type="RuleBase" id="RU003567"/>
    </source>
</evidence>
<dbReference type="EMBL" id="AHKH01000007">
    <property type="protein sequence ID" value="EHQ63670.1"/>
    <property type="molecule type" value="Genomic_DNA"/>
</dbReference>
<dbReference type="Proteomes" id="UP000003900">
    <property type="component" value="Unassembled WGS sequence"/>
</dbReference>
<dbReference type="InterPro" id="IPR023562">
    <property type="entry name" value="ClpP/TepA"/>
</dbReference>
<dbReference type="PATRIC" id="fig|1131935.3.peg.868"/>
<evidence type="ECO:0000256" key="5">
    <source>
        <dbReference type="ARBA" id="ARBA00022825"/>
    </source>
</evidence>
<dbReference type="Gene3D" id="3.90.226.10">
    <property type="entry name" value="2-enoyl-CoA Hydratase, Chain A, domain 1"/>
    <property type="match status" value="1"/>
</dbReference>
<dbReference type="PANTHER" id="PTHR10381">
    <property type="entry name" value="ATP-DEPENDENT CLP PROTEASE PROTEOLYTIC SUBUNIT"/>
    <property type="match status" value="1"/>
</dbReference>
<evidence type="ECO:0000256" key="2">
    <source>
        <dbReference type="ARBA" id="ARBA00022490"/>
    </source>
</evidence>
<keyword evidence="2" id="KW-0963">Cytoplasm</keyword>
<evidence type="ECO:0000256" key="4">
    <source>
        <dbReference type="ARBA" id="ARBA00022801"/>
    </source>
</evidence>
<dbReference type="GO" id="GO:0009368">
    <property type="term" value="C:endopeptidase Clp complex"/>
    <property type="evidence" value="ECO:0007669"/>
    <property type="project" value="TreeGrafter"/>
</dbReference>
<comment type="catalytic activity">
    <reaction evidence="6">
        <text>Hydrolysis of proteins to small peptides in the presence of ATP and magnesium. alpha-casein is the usual test substrate. In the absence of ATP, only oligopeptides shorter than five residues are hydrolyzed (such as succinyl-Leu-Tyr-|-NHMec, and Leu-Tyr-Leu-|-Tyr-Trp, in which cleavage of the -Tyr-|-Leu- and -Tyr-|-Trp bonds also occurs).</text>
        <dbReference type="EC" id="3.4.21.92"/>
    </reaction>
</comment>
<dbReference type="NCBIfam" id="NF045542">
    <property type="entry name" value="Clp_rel_HeadMat"/>
    <property type="match status" value="1"/>
</dbReference>
<keyword evidence="4" id="KW-0378">Hydrolase</keyword>
<dbReference type="GO" id="GO:0051117">
    <property type="term" value="F:ATPase binding"/>
    <property type="evidence" value="ECO:0007669"/>
    <property type="project" value="TreeGrafter"/>
</dbReference>
<dbReference type="RefSeq" id="WP_006675384.1">
    <property type="nucleotide sequence ID" value="NZ_AHKH01000007.1"/>
</dbReference>
<protein>
    <recommendedName>
        <fullName evidence="7">ATP-dependent Clp protease proteolytic subunit</fullName>
    </recommendedName>
</protein>
<sequence length="241" mass="26628">MAKVNIKGVIVSNDVYEIYEWFGIEAVCPNKVMEQIESANGEPLEVDINSGGGDVYAGSEIYTALKEYKGDVTTRIVGLAASAASVAAMAGKKVVISPTAQMMIHNVSSWSHGDYREHRHESGVLENYNKSIANAYILKSGMQQDEVLALMDDETWFTAQQALEKGLVDEIMFENNSSPKLVASAYNAQILPPAVIDKVRNELMKDRQSKSEQPQEIERTAKVPLSLLQKKLSLQGRMMDQ</sequence>
<dbReference type="CDD" id="cd07016">
    <property type="entry name" value="S14_ClpP_1"/>
    <property type="match status" value="1"/>
</dbReference>
<comment type="caution">
    <text evidence="8">The sequence shown here is derived from an EMBL/GenBank/DDBJ whole genome shotgun (WGS) entry which is preliminary data.</text>
</comment>
<name>H3SBI7_9BACL</name>
<keyword evidence="5" id="KW-0720">Serine protease</keyword>
<dbReference type="SUPFAM" id="SSF52096">
    <property type="entry name" value="ClpP/crotonase"/>
    <property type="match status" value="1"/>
</dbReference>
<dbReference type="PROSITE" id="PS00381">
    <property type="entry name" value="CLP_PROTEASE_SER"/>
    <property type="match status" value="1"/>
</dbReference>
<feature type="active site" evidence="6">
    <location>
        <position position="82"/>
    </location>
</feature>
<dbReference type="InterPro" id="IPR029045">
    <property type="entry name" value="ClpP/crotonase-like_dom_sf"/>
</dbReference>
<gene>
    <name evidence="8" type="ORF">PDENDC454_04364</name>
</gene>
<evidence type="ECO:0000256" key="1">
    <source>
        <dbReference type="ARBA" id="ARBA00007039"/>
    </source>
</evidence>
<dbReference type="GO" id="GO:0004252">
    <property type="term" value="F:serine-type endopeptidase activity"/>
    <property type="evidence" value="ECO:0007669"/>
    <property type="project" value="InterPro"/>
</dbReference>
<dbReference type="PANTHER" id="PTHR10381:SF70">
    <property type="entry name" value="ATP-DEPENDENT CLP PROTEASE PROTEOLYTIC SUBUNIT"/>
    <property type="match status" value="1"/>
</dbReference>
<organism evidence="8 9">
    <name type="scientific">Paenibacillus dendritiformis C454</name>
    <dbReference type="NCBI Taxonomy" id="1131935"/>
    <lineage>
        <taxon>Bacteria</taxon>
        <taxon>Bacillati</taxon>
        <taxon>Bacillota</taxon>
        <taxon>Bacilli</taxon>
        <taxon>Bacillales</taxon>
        <taxon>Paenibacillaceae</taxon>
        <taxon>Paenibacillus</taxon>
    </lineage>
</organism>
<dbReference type="OrthoDB" id="9806592at2"/>
<evidence type="ECO:0000256" key="3">
    <source>
        <dbReference type="ARBA" id="ARBA00022670"/>
    </source>
</evidence>
<dbReference type="STRING" id="1131935.PDENDC454_04364"/>
<dbReference type="AlphaFoldDB" id="H3SBI7"/>
<evidence type="ECO:0000256" key="6">
    <source>
        <dbReference type="PROSITE-ProRule" id="PRU10085"/>
    </source>
</evidence>
<dbReference type="PRINTS" id="PR00127">
    <property type="entry name" value="CLPPROTEASEP"/>
</dbReference>
<proteinExistence type="inferred from homology"/>
<dbReference type="Pfam" id="PF00574">
    <property type="entry name" value="CLP_protease"/>
    <property type="match status" value="1"/>
</dbReference>
<dbReference type="InterPro" id="IPR001907">
    <property type="entry name" value="ClpP"/>
</dbReference>
<accession>H3SBI7</accession>
<dbReference type="GO" id="GO:0004176">
    <property type="term" value="F:ATP-dependent peptidase activity"/>
    <property type="evidence" value="ECO:0007669"/>
    <property type="project" value="InterPro"/>
</dbReference>
<keyword evidence="9" id="KW-1185">Reference proteome</keyword>
<dbReference type="InterPro" id="IPR018215">
    <property type="entry name" value="ClpP_Ser_AS"/>
</dbReference>